<dbReference type="EMBL" id="FMCX01000009">
    <property type="protein sequence ID" value="SCF43167.1"/>
    <property type="molecule type" value="Genomic_DNA"/>
</dbReference>
<keyword evidence="2" id="KW-0812">Transmembrane</keyword>
<keyword evidence="2" id="KW-0472">Membrane</keyword>
<gene>
    <name evidence="3" type="ORF">GA0070564_10969</name>
</gene>
<evidence type="ECO:0000256" key="1">
    <source>
        <dbReference type="SAM" id="MobiDB-lite"/>
    </source>
</evidence>
<feature type="compositionally biased region" description="Pro residues" evidence="1">
    <location>
        <begin position="62"/>
        <end position="81"/>
    </location>
</feature>
<evidence type="ECO:0000313" key="3">
    <source>
        <dbReference type="EMBL" id="SCF43167.1"/>
    </source>
</evidence>
<feature type="region of interest" description="Disordered" evidence="1">
    <location>
        <begin position="179"/>
        <end position="222"/>
    </location>
</feature>
<dbReference type="RefSeq" id="WP_245670218.1">
    <property type="nucleotide sequence ID" value="NZ_FMCX01000009.1"/>
</dbReference>
<feature type="region of interest" description="Disordered" evidence="1">
    <location>
        <begin position="1"/>
        <end position="129"/>
    </location>
</feature>
<name>A0A1C5AD56_9ACTN</name>
<feature type="compositionally biased region" description="Pro residues" evidence="1">
    <location>
        <begin position="24"/>
        <end position="37"/>
    </location>
</feature>
<reference evidence="4" key="1">
    <citation type="submission" date="2016-06" db="EMBL/GenBank/DDBJ databases">
        <authorList>
            <person name="Varghese N."/>
            <person name="Submissions Spin"/>
        </authorList>
    </citation>
    <scope>NUCLEOTIDE SEQUENCE [LARGE SCALE GENOMIC DNA]</scope>
    <source>
        <strain evidence="4">DSM 44830</strain>
    </source>
</reference>
<feature type="transmembrane region" description="Helical" evidence="2">
    <location>
        <begin position="152"/>
        <end position="176"/>
    </location>
</feature>
<accession>A0A1C5AD56</accession>
<feature type="compositionally biased region" description="Acidic residues" evidence="1">
    <location>
        <begin position="195"/>
        <end position="208"/>
    </location>
</feature>
<keyword evidence="4" id="KW-1185">Reference proteome</keyword>
<organism evidence="3 4">
    <name type="scientific">Micromonospora mirobrigensis</name>
    <dbReference type="NCBI Taxonomy" id="262898"/>
    <lineage>
        <taxon>Bacteria</taxon>
        <taxon>Bacillati</taxon>
        <taxon>Actinomycetota</taxon>
        <taxon>Actinomycetes</taxon>
        <taxon>Micromonosporales</taxon>
        <taxon>Micromonosporaceae</taxon>
        <taxon>Micromonospora</taxon>
    </lineage>
</organism>
<evidence type="ECO:0000256" key="2">
    <source>
        <dbReference type="SAM" id="Phobius"/>
    </source>
</evidence>
<dbReference type="STRING" id="262898.GA0070564_10969"/>
<dbReference type="Proteomes" id="UP000199504">
    <property type="component" value="Unassembled WGS sequence"/>
</dbReference>
<sequence>MSRPDDDPYPRPPAGHGDDEPSPWARPPGGGEPPTAPLPGWAGPPAGHDDSPTMPLAGAEPPTAPVPGPYPPSGPFPPPAGPYSSGDPTAAYPPGPYQPGEPTAAYPPVPYPPGEPTAAYPPVPYPAGGGGGQWGAPPGYPVPPPRRSGRKVALIVGAVLVALLCPCLVLAGWLVLPSGDDDRSSAPSTAVPVDPTEEPTDEPTEEPTGEPPAPGGQDFAKGDCVVNDGTSQAAALRKVPCGPGAFEVLLRIPGTAEGDRCARLAPQATANYVSDGPLAEQDFVLCLRRAR</sequence>
<protein>
    <submittedName>
        <fullName evidence="3">Uncharacterized protein</fullName>
    </submittedName>
</protein>
<keyword evidence="2" id="KW-1133">Transmembrane helix</keyword>
<proteinExistence type="predicted"/>
<feature type="compositionally biased region" description="Pro residues" evidence="1">
    <location>
        <begin position="91"/>
        <end position="125"/>
    </location>
</feature>
<evidence type="ECO:0000313" key="4">
    <source>
        <dbReference type="Proteomes" id="UP000199504"/>
    </source>
</evidence>
<dbReference type="AlphaFoldDB" id="A0A1C5AD56"/>